<evidence type="ECO:0000313" key="2">
    <source>
        <dbReference type="Proteomes" id="UP000003835"/>
    </source>
</evidence>
<reference evidence="1 2" key="1">
    <citation type="submission" date="2008-07" db="EMBL/GenBank/DDBJ databases">
        <authorList>
            <person name="Tandeau de Marsac N."/>
            <person name="Ferriera S."/>
            <person name="Johnson J."/>
            <person name="Kravitz S."/>
            <person name="Beeson K."/>
            <person name="Sutton G."/>
            <person name="Rogers Y.-H."/>
            <person name="Friedman R."/>
            <person name="Frazier M."/>
            <person name="Venter J.C."/>
        </authorList>
    </citation>
    <scope>NUCLEOTIDE SEQUENCE [LARGE SCALE GENOMIC DNA]</scope>
    <source>
        <strain evidence="1 2">PCC 7420</strain>
    </source>
</reference>
<dbReference type="AlphaFoldDB" id="B4VUK1"/>
<organism evidence="1 2">
    <name type="scientific">Coleofasciculus chthonoplastes PCC 7420</name>
    <dbReference type="NCBI Taxonomy" id="118168"/>
    <lineage>
        <taxon>Bacteria</taxon>
        <taxon>Bacillati</taxon>
        <taxon>Cyanobacteriota</taxon>
        <taxon>Cyanophyceae</taxon>
        <taxon>Coleofasciculales</taxon>
        <taxon>Coleofasciculaceae</taxon>
        <taxon>Coleofasciculus</taxon>
    </lineage>
</organism>
<protein>
    <submittedName>
        <fullName evidence="1">Uncharacterized protein</fullName>
    </submittedName>
</protein>
<dbReference type="HOGENOM" id="CLU_2880881_0_0_3"/>
<gene>
    <name evidence="1" type="ORF">MC7420_4018</name>
</gene>
<proteinExistence type="predicted"/>
<keyword evidence="2" id="KW-1185">Reference proteome</keyword>
<dbReference type="EMBL" id="DS989853">
    <property type="protein sequence ID" value="EDX74494.1"/>
    <property type="molecule type" value="Genomic_DNA"/>
</dbReference>
<dbReference type="Proteomes" id="UP000003835">
    <property type="component" value="Unassembled WGS sequence"/>
</dbReference>
<evidence type="ECO:0000313" key="1">
    <source>
        <dbReference type="EMBL" id="EDX74494.1"/>
    </source>
</evidence>
<sequence>MSSQLHQFQSSKLTQTQKAFLKLQYQTAHLATDDKFEEWLMTIEEQWTPEIAACLQGKFPDWRS</sequence>
<name>B4VUK1_9CYAN</name>
<accession>B4VUK1</accession>
<dbReference type="RefSeq" id="WP_006102340.1">
    <property type="nucleotide sequence ID" value="NZ_DS989853.1"/>
</dbReference>